<evidence type="ECO:0000256" key="1">
    <source>
        <dbReference type="SAM" id="MobiDB-lite"/>
    </source>
</evidence>
<dbReference type="AlphaFoldDB" id="A0A6J8CVG1"/>
<proteinExistence type="predicted"/>
<evidence type="ECO:0000313" key="2">
    <source>
        <dbReference type="EMBL" id="CAC5400473.1"/>
    </source>
</evidence>
<evidence type="ECO:0000313" key="3">
    <source>
        <dbReference type="Proteomes" id="UP000507470"/>
    </source>
</evidence>
<gene>
    <name evidence="2" type="ORF">MCOR_34654</name>
</gene>
<accession>A0A6J8CVG1</accession>
<organism evidence="2 3">
    <name type="scientific">Mytilus coruscus</name>
    <name type="common">Sea mussel</name>
    <dbReference type="NCBI Taxonomy" id="42192"/>
    <lineage>
        <taxon>Eukaryota</taxon>
        <taxon>Metazoa</taxon>
        <taxon>Spiralia</taxon>
        <taxon>Lophotrochozoa</taxon>
        <taxon>Mollusca</taxon>
        <taxon>Bivalvia</taxon>
        <taxon>Autobranchia</taxon>
        <taxon>Pteriomorphia</taxon>
        <taxon>Mytilida</taxon>
        <taxon>Mytiloidea</taxon>
        <taxon>Mytilidae</taxon>
        <taxon>Mytilinae</taxon>
        <taxon>Mytilus</taxon>
    </lineage>
</organism>
<protein>
    <submittedName>
        <fullName evidence="2">Uncharacterized protein</fullName>
    </submittedName>
</protein>
<sequence>MSEAKVSKRGRKPTLTDSDRKRRRTEINAKNNKNRIYIGAQYDRWSELKSALRVQTHAEVAKILLDGYEKHTRIDQRIPVPNDINIRPTSPPRTCSENQEETSAVNASVMNTRDVCTFKDQPDVVPVEECLARESPEAIMKLILTSESSIFLEWPDNEIHIEDDSLQSDDEFPEYIIQYKYDEEAIAMEDQESLQSQDVKTEMVDSDGIFDNEFHVVFLDHVYCQRPYVNFGELVCERTRERLERERIRERFITLKEECKLNLSEHANFELVKRSKYLRYVELYDTEIPTIQTCITIYENFRAEIIVHGQKLSDSHAIWNTPELPSEFVGIHHVQELLQTVSYYTVCIGNPDPDFLNNLPVGYYGNKPSSTSAGYLEENFGAYYRYFYYNRTIRSSNCSFLSLVERCKNCKVYRKSLINKKNRLNTLHDRNSH</sequence>
<keyword evidence="3" id="KW-1185">Reference proteome</keyword>
<feature type="region of interest" description="Disordered" evidence="1">
    <location>
        <begin position="81"/>
        <end position="100"/>
    </location>
</feature>
<dbReference type="Proteomes" id="UP000507470">
    <property type="component" value="Unassembled WGS sequence"/>
</dbReference>
<name>A0A6J8CVG1_MYTCO</name>
<dbReference type="EMBL" id="CACVKT020006205">
    <property type="protein sequence ID" value="CAC5400473.1"/>
    <property type="molecule type" value="Genomic_DNA"/>
</dbReference>
<reference evidence="2 3" key="1">
    <citation type="submission" date="2020-06" db="EMBL/GenBank/DDBJ databases">
        <authorList>
            <person name="Li R."/>
            <person name="Bekaert M."/>
        </authorList>
    </citation>
    <scope>NUCLEOTIDE SEQUENCE [LARGE SCALE GENOMIC DNA]</scope>
    <source>
        <strain evidence="3">wild</strain>
    </source>
</reference>
<dbReference type="OrthoDB" id="6111640at2759"/>
<feature type="region of interest" description="Disordered" evidence="1">
    <location>
        <begin position="1"/>
        <end position="24"/>
    </location>
</feature>